<evidence type="ECO:0000313" key="1">
    <source>
        <dbReference type="EMBL" id="NYH95945.1"/>
    </source>
</evidence>
<evidence type="ECO:0000313" key="2">
    <source>
        <dbReference type="Proteomes" id="UP000522081"/>
    </source>
</evidence>
<keyword evidence="2" id="KW-1185">Reference proteome</keyword>
<gene>
    <name evidence="1" type="ORF">FHS75_002274</name>
</gene>
<dbReference type="AlphaFoldDB" id="A0A7Z0BW18"/>
<reference evidence="1 2" key="1">
    <citation type="submission" date="2020-07" db="EMBL/GenBank/DDBJ databases">
        <title>Genomic Encyclopedia of Type Strains, Phase IV (KMG-IV): sequencing the most valuable type-strain genomes for metagenomic binning, comparative biology and taxonomic classification.</title>
        <authorList>
            <person name="Goeker M."/>
        </authorList>
    </citation>
    <scope>NUCLEOTIDE SEQUENCE [LARGE SCALE GENOMIC DNA]</scope>
    <source>
        <strain evidence="1 2">DSM 29043</strain>
    </source>
</reference>
<proteinExistence type="predicted"/>
<dbReference type="EMBL" id="JACBZF010000003">
    <property type="protein sequence ID" value="NYH95945.1"/>
    <property type="molecule type" value="Genomic_DNA"/>
</dbReference>
<comment type="caution">
    <text evidence="1">The sequence shown here is derived from an EMBL/GenBank/DDBJ whole genome shotgun (WGS) entry which is preliminary data.</text>
</comment>
<accession>A0A7Z0BW18</accession>
<protein>
    <submittedName>
        <fullName evidence="1">Uncharacterized protein</fullName>
    </submittedName>
</protein>
<organism evidence="1 2">
    <name type="scientific">Novosphingobium marinum</name>
    <dbReference type="NCBI Taxonomy" id="1514948"/>
    <lineage>
        <taxon>Bacteria</taxon>
        <taxon>Pseudomonadati</taxon>
        <taxon>Pseudomonadota</taxon>
        <taxon>Alphaproteobacteria</taxon>
        <taxon>Sphingomonadales</taxon>
        <taxon>Sphingomonadaceae</taxon>
        <taxon>Novosphingobium</taxon>
    </lineage>
</organism>
<sequence>MTDYPDSPGVRAGSPDTAFEAADDAADAAKSREAMALKFIRGRGLYGATADEVADTFGWERYSSRPRLSTLRAQSKIVDGGGRREGASGRRQAVWIAAEYAPPLEREQGEFWEAAE</sequence>
<dbReference type="Proteomes" id="UP000522081">
    <property type="component" value="Unassembled WGS sequence"/>
</dbReference>
<name>A0A7Z0BW18_9SPHN</name>
<dbReference type="RefSeq" id="WP_179407762.1">
    <property type="nucleotide sequence ID" value="NZ_BMGF01000003.1"/>
</dbReference>